<dbReference type="EMBL" id="JAHMHS010000001">
    <property type="protein sequence ID" value="KAK1731897.1"/>
    <property type="molecule type" value="Genomic_DNA"/>
</dbReference>
<dbReference type="RefSeq" id="XP_060371952.1">
    <property type="nucleotide sequence ID" value="XM_060506886.1"/>
</dbReference>
<organism evidence="1 2">
    <name type="scientific">Glomerella acutata</name>
    <name type="common">Colletotrichum acutatum</name>
    <dbReference type="NCBI Taxonomy" id="27357"/>
    <lineage>
        <taxon>Eukaryota</taxon>
        <taxon>Fungi</taxon>
        <taxon>Dikarya</taxon>
        <taxon>Ascomycota</taxon>
        <taxon>Pezizomycotina</taxon>
        <taxon>Sordariomycetes</taxon>
        <taxon>Hypocreomycetidae</taxon>
        <taxon>Glomerellales</taxon>
        <taxon>Glomerellaceae</taxon>
        <taxon>Colletotrichum</taxon>
        <taxon>Colletotrichum acutatum species complex</taxon>
    </lineage>
</organism>
<dbReference type="Proteomes" id="UP001244207">
    <property type="component" value="Unassembled WGS sequence"/>
</dbReference>
<gene>
    <name evidence="1" type="ORF">BDZ83DRAFT_597149</name>
</gene>
<proteinExistence type="predicted"/>
<name>A0AAD8XQJ6_GLOAC</name>
<evidence type="ECO:0000313" key="2">
    <source>
        <dbReference type="Proteomes" id="UP001244207"/>
    </source>
</evidence>
<accession>A0AAD8XQJ6</accession>
<dbReference type="AlphaFoldDB" id="A0AAD8XQJ6"/>
<protein>
    <submittedName>
        <fullName evidence="1">Uncharacterized protein</fullName>
    </submittedName>
</protein>
<comment type="caution">
    <text evidence="1">The sequence shown here is derived from an EMBL/GenBank/DDBJ whole genome shotgun (WGS) entry which is preliminary data.</text>
</comment>
<dbReference type="GeneID" id="85390785"/>
<keyword evidence="2" id="KW-1185">Reference proteome</keyword>
<reference evidence="1" key="1">
    <citation type="submission" date="2021-12" db="EMBL/GenBank/DDBJ databases">
        <title>Comparative genomics, transcriptomics and evolutionary studies reveal genomic signatures of adaptation to plant cell wall in hemibiotrophic fungi.</title>
        <authorList>
            <consortium name="DOE Joint Genome Institute"/>
            <person name="Baroncelli R."/>
            <person name="Diaz J.F."/>
            <person name="Benocci T."/>
            <person name="Peng M."/>
            <person name="Battaglia E."/>
            <person name="Haridas S."/>
            <person name="Andreopoulos W."/>
            <person name="Labutti K."/>
            <person name="Pangilinan J."/>
            <person name="Floch G.L."/>
            <person name="Makela M.R."/>
            <person name="Henrissat B."/>
            <person name="Grigoriev I.V."/>
            <person name="Crouch J.A."/>
            <person name="De Vries R.P."/>
            <person name="Sukno S.A."/>
            <person name="Thon M.R."/>
        </authorList>
    </citation>
    <scope>NUCLEOTIDE SEQUENCE</scope>
    <source>
        <strain evidence="1">CBS 112980</strain>
    </source>
</reference>
<sequence>MDMEGGGGARSSHRIARCLSYTTLCREMRNCVLRMARVVCTQGASPGPAVWAEQACRETQTTDITLR</sequence>
<evidence type="ECO:0000313" key="1">
    <source>
        <dbReference type="EMBL" id="KAK1731897.1"/>
    </source>
</evidence>